<sequence length="76" mass="8964">MLCIKFEYSLTRNGGIRRAIQDKGFRGRKEKNCPRLPIKLPQITNKTAPDYQYSIKNPYRIRVLEGEKMKTGSFYH</sequence>
<accession>A0A2M7M4P6</accession>
<dbReference type="Proteomes" id="UP000229703">
    <property type="component" value="Unassembled WGS sequence"/>
</dbReference>
<proteinExistence type="predicted"/>
<dbReference type="EMBL" id="PFJK01000063">
    <property type="protein sequence ID" value="PIX77653.1"/>
    <property type="molecule type" value="Genomic_DNA"/>
</dbReference>
<protein>
    <submittedName>
        <fullName evidence="1">Uncharacterized protein</fullName>
    </submittedName>
</protein>
<comment type="caution">
    <text evidence="1">The sequence shown here is derived from an EMBL/GenBank/DDBJ whole genome shotgun (WGS) entry which is preliminary data.</text>
</comment>
<evidence type="ECO:0000313" key="1">
    <source>
        <dbReference type="EMBL" id="PIX77653.1"/>
    </source>
</evidence>
<reference evidence="2" key="1">
    <citation type="submission" date="2017-09" db="EMBL/GenBank/DDBJ databases">
        <title>Depth-based differentiation of microbial function through sediment-hosted aquifers and enrichment of novel symbionts in the deep terrestrial subsurface.</title>
        <authorList>
            <person name="Probst A.J."/>
            <person name="Ladd B."/>
            <person name="Jarett J.K."/>
            <person name="Geller-Mcgrath D.E."/>
            <person name="Sieber C.M.K."/>
            <person name="Emerson J.B."/>
            <person name="Anantharaman K."/>
            <person name="Thomas B.C."/>
            <person name="Malmstrom R."/>
            <person name="Stieglmeier M."/>
            <person name="Klingl A."/>
            <person name="Woyke T."/>
            <person name="Ryan C.M."/>
            <person name="Banfield J.F."/>
        </authorList>
    </citation>
    <scope>NUCLEOTIDE SEQUENCE [LARGE SCALE GENOMIC DNA]</scope>
</reference>
<name>A0A2M7M4P6_9BACT</name>
<evidence type="ECO:0000313" key="2">
    <source>
        <dbReference type="Proteomes" id="UP000229703"/>
    </source>
</evidence>
<organism evidence="1 2">
    <name type="scientific">bacterium (Candidatus Ratteibacteria) CG_4_10_14_3_um_filter_41_18</name>
    <dbReference type="NCBI Taxonomy" id="2014287"/>
    <lineage>
        <taxon>Bacteria</taxon>
        <taxon>Candidatus Ratteibacteria</taxon>
    </lineage>
</organism>
<dbReference type="AlphaFoldDB" id="A0A2M7M4P6"/>
<gene>
    <name evidence="1" type="ORF">COZ37_01565</name>
</gene>